<feature type="compositionally biased region" description="Polar residues" evidence="1">
    <location>
        <begin position="344"/>
        <end position="357"/>
    </location>
</feature>
<accession>A0AAV5GNQ3</accession>
<sequence>MQDSQCPLDAGSSSFYETASSLREYSSLPRPSDPLPYSTSGRNPPHGDNVPVTPLPQARTASLYEAQMSREMHLFSSSVSPVPHPATPLSERHYSLPLPLWRIGTPSQPVHKLEHPMYPASTFPFPLPLYHKHFEPPSSPAPAFLPSLAPGESYTAVPPLSLPNECYAVDQLEEEATTSFWTRGPPPPPALLSKEHLVDGRRRYAAQLEREAAELVAPLAQQVDEPGWGVNPERAGVGAEENSRAAGWLEMGSEEDKRHHATREGAPLLSPAPPAVVPRRASLDSHRSTPRSIAQASMFDLSRPPYPPSSSQLTGPRALSSPTPSSQAAPAEQSLPPAAVTPGERNSTSRPPSQAPSLTARAGGANPTTGAGTARGAGSCPHREGVEHEESGDKVQSDAEGSELGAQRWDVLAGGQELRAAAVKAAAALREKAAEAEAGLEGLEEFEIWEDEDEIEEV</sequence>
<dbReference type="EMBL" id="BQKY01000008">
    <property type="protein sequence ID" value="GJN91127.1"/>
    <property type="molecule type" value="Genomic_DNA"/>
</dbReference>
<feature type="region of interest" description="Disordered" evidence="1">
    <location>
        <begin position="253"/>
        <end position="403"/>
    </location>
</feature>
<evidence type="ECO:0000256" key="1">
    <source>
        <dbReference type="SAM" id="MobiDB-lite"/>
    </source>
</evidence>
<comment type="caution">
    <text evidence="2">The sequence shown here is derived from an EMBL/GenBank/DDBJ whole genome shotgun (WGS) entry which is preliminary data.</text>
</comment>
<reference evidence="2 3" key="1">
    <citation type="submission" date="2021-12" db="EMBL/GenBank/DDBJ databases">
        <title>High titer production of polyol ester of fatty acids by Rhodotorula paludigena BS15 towards product separation-free biomass refinery.</title>
        <authorList>
            <person name="Mano J."/>
            <person name="Ono H."/>
            <person name="Tanaka T."/>
            <person name="Naito K."/>
            <person name="Sushida H."/>
            <person name="Ike M."/>
            <person name="Tokuyasu K."/>
            <person name="Kitaoka M."/>
        </authorList>
    </citation>
    <scope>NUCLEOTIDE SEQUENCE [LARGE SCALE GENOMIC DNA]</scope>
    <source>
        <strain evidence="2 3">BS15</strain>
    </source>
</reference>
<name>A0AAV5GNQ3_9BASI</name>
<dbReference type="Proteomes" id="UP001342314">
    <property type="component" value="Unassembled WGS sequence"/>
</dbReference>
<organism evidence="2 3">
    <name type="scientific">Rhodotorula paludigena</name>
    <dbReference type="NCBI Taxonomy" id="86838"/>
    <lineage>
        <taxon>Eukaryota</taxon>
        <taxon>Fungi</taxon>
        <taxon>Dikarya</taxon>
        <taxon>Basidiomycota</taxon>
        <taxon>Pucciniomycotina</taxon>
        <taxon>Microbotryomycetes</taxon>
        <taxon>Sporidiobolales</taxon>
        <taxon>Sporidiobolaceae</taxon>
        <taxon>Rhodotorula</taxon>
    </lineage>
</organism>
<feature type="compositionally biased region" description="Low complexity" evidence="1">
    <location>
        <begin position="318"/>
        <end position="338"/>
    </location>
</feature>
<feature type="region of interest" description="Disordered" evidence="1">
    <location>
        <begin position="19"/>
        <end position="58"/>
    </location>
</feature>
<keyword evidence="3" id="KW-1185">Reference proteome</keyword>
<dbReference type="AlphaFoldDB" id="A0AAV5GNQ3"/>
<feature type="compositionally biased region" description="Low complexity" evidence="1">
    <location>
        <begin position="359"/>
        <end position="378"/>
    </location>
</feature>
<gene>
    <name evidence="2" type="ORF">Rhopal_004145-T1</name>
</gene>
<protein>
    <submittedName>
        <fullName evidence="2">Uncharacterized protein</fullName>
    </submittedName>
</protein>
<proteinExistence type="predicted"/>
<feature type="compositionally biased region" description="Basic and acidic residues" evidence="1">
    <location>
        <begin position="381"/>
        <end position="397"/>
    </location>
</feature>
<evidence type="ECO:0000313" key="3">
    <source>
        <dbReference type="Proteomes" id="UP001342314"/>
    </source>
</evidence>
<evidence type="ECO:0000313" key="2">
    <source>
        <dbReference type="EMBL" id="GJN91127.1"/>
    </source>
</evidence>